<reference evidence="7" key="1">
    <citation type="submission" date="2019-11" db="EMBL/GenBank/DDBJ databases">
        <authorList>
            <person name="Feng L."/>
        </authorList>
    </citation>
    <scope>NUCLEOTIDE SEQUENCE</scope>
    <source>
        <strain evidence="7">CbolteaeLFYP116</strain>
    </source>
</reference>
<evidence type="ECO:0000256" key="1">
    <source>
        <dbReference type="ARBA" id="ARBA00004236"/>
    </source>
</evidence>
<comment type="subcellular location">
    <subcellularLocation>
        <location evidence="1">Cell membrane</location>
    </subcellularLocation>
</comment>
<keyword evidence="4 6" id="KW-1133">Transmembrane helix</keyword>
<dbReference type="AlphaFoldDB" id="A0A6N2WXD4"/>
<dbReference type="GO" id="GO:0016829">
    <property type="term" value="F:lyase activity"/>
    <property type="evidence" value="ECO:0007669"/>
    <property type="project" value="UniProtKB-KW"/>
</dbReference>
<dbReference type="GO" id="GO:0036376">
    <property type="term" value="P:sodium ion export across plasma membrane"/>
    <property type="evidence" value="ECO:0007669"/>
    <property type="project" value="InterPro"/>
</dbReference>
<keyword evidence="3 6" id="KW-0812">Transmembrane</keyword>
<dbReference type="GO" id="GO:0005886">
    <property type="term" value="C:plasma membrane"/>
    <property type="evidence" value="ECO:0007669"/>
    <property type="project" value="UniProtKB-SubCell"/>
</dbReference>
<feature type="transmembrane region" description="Helical" evidence="6">
    <location>
        <begin position="6"/>
        <end position="28"/>
    </location>
</feature>
<accession>A0A6N2WXD4</accession>
<proteinExistence type="predicted"/>
<keyword evidence="7" id="KW-0456">Lyase</keyword>
<dbReference type="GO" id="GO:0015081">
    <property type="term" value="F:sodium ion transmembrane transporter activity"/>
    <property type="evidence" value="ECO:0007669"/>
    <property type="project" value="InterPro"/>
</dbReference>
<dbReference type="Pfam" id="PF04277">
    <property type="entry name" value="OAD_gamma"/>
    <property type="match status" value="1"/>
</dbReference>
<evidence type="ECO:0000256" key="6">
    <source>
        <dbReference type="SAM" id="Phobius"/>
    </source>
</evidence>
<protein>
    <submittedName>
        <fullName evidence="7">Oxaloacetate decarboxylase gamma chain</fullName>
        <ecNumber evidence="7">4.1.1.3</ecNumber>
    </submittedName>
</protein>
<name>A0A6N2WXD4_9FIRM</name>
<dbReference type="EMBL" id="CACRTF010000017">
    <property type="protein sequence ID" value="VYT46549.1"/>
    <property type="molecule type" value="Genomic_DNA"/>
</dbReference>
<evidence type="ECO:0000256" key="4">
    <source>
        <dbReference type="ARBA" id="ARBA00022989"/>
    </source>
</evidence>
<evidence type="ECO:0000256" key="3">
    <source>
        <dbReference type="ARBA" id="ARBA00022692"/>
    </source>
</evidence>
<organism evidence="7">
    <name type="scientific">Enterocloster bolteae</name>
    <dbReference type="NCBI Taxonomy" id="208479"/>
    <lineage>
        <taxon>Bacteria</taxon>
        <taxon>Bacillati</taxon>
        <taxon>Bacillota</taxon>
        <taxon>Clostridia</taxon>
        <taxon>Lachnospirales</taxon>
        <taxon>Lachnospiraceae</taxon>
        <taxon>Enterocloster</taxon>
    </lineage>
</organism>
<gene>
    <name evidence="7" type="primary">oadG</name>
    <name evidence="7" type="ORF">CBLFYP116_04111</name>
</gene>
<keyword evidence="5 6" id="KW-0472">Membrane</keyword>
<dbReference type="RefSeq" id="WP_024726171.1">
    <property type="nucleotide sequence ID" value="NZ_CACRTF010000017.1"/>
</dbReference>
<sequence length="132" mass="14445">MGEITNATVCLLGMGTVFFGLIMIVFFCKLMSAIIQRYDRDSSPDKPQQTAPVTAVPEVPAPIPENLEIAVSAALSEMLNTDLSNIRISSWREYQETEIPNRQEVVAAVSAAIAEMLNTDIAGIRIVSFKQL</sequence>
<dbReference type="InterPro" id="IPR005899">
    <property type="entry name" value="Na_pump_deCOase"/>
</dbReference>
<evidence type="ECO:0000256" key="5">
    <source>
        <dbReference type="ARBA" id="ARBA00023136"/>
    </source>
</evidence>
<keyword evidence="2" id="KW-1003">Cell membrane</keyword>
<evidence type="ECO:0000313" key="7">
    <source>
        <dbReference type="EMBL" id="VYT46549.1"/>
    </source>
</evidence>
<evidence type="ECO:0000256" key="2">
    <source>
        <dbReference type="ARBA" id="ARBA00022475"/>
    </source>
</evidence>
<dbReference type="EC" id="4.1.1.3" evidence="7"/>